<dbReference type="AlphaFoldDB" id="A0A6J4NFK0"/>
<dbReference type="EMBL" id="CADCTY010001741">
    <property type="protein sequence ID" value="CAA9383821.1"/>
    <property type="molecule type" value="Genomic_DNA"/>
</dbReference>
<organism evidence="1">
    <name type="scientific">uncultured Leptolyngbya sp</name>
    <dbReference type="NCBI Taxonomy" id="332963"/>
    <lineage>
        <taxon>Bacteria</taxon>
        <taxon>Bacillati</taxon>
        <taxon>Cyanobacteriota</taxon>
        <taxon>Cyanophyceae</taxon>
        <taxon>Leptolyngbyales</taxon>
        <taxon>Leptolyngbyaceae</taxon>
        <taxon>Leptolyngbya group</taxon>
        <taxon>Leptolyngbya</taxon>
        <taxon>environmental samples</taxon>
    </lineage>
</organism>
<name>A0A6J4NFK0_9CYAN</name>
<evidence type="ECO:0000313" key="1">
    <source>
        <dbReference type="EMBL" id="CAA9383821.1"/>
    </source>
</evidence>
<reference evidence="1" key="1">
    <citation type="submission" date="2020-02" db="EMBL/GenBank/DDBJ databases">
        <authorList>
            <person name="Meier V. D."/>
        </authorList>
    </citation>
    <scope>NUCLEOTIDE SEQUENCE</scope>
    <source>
        <strain evidence="1">AVDCRST_MAG94</strain>
    </source>
</reference>
<accession>A0A6J4NFK0</accession>
<sequence>MPYCLTFSLGSDSQAHSQPQSKEFELLLITPDFGVTRVL</sequence>
<proteinExistence type="predicted"/>
<protein>
    <submittedName>
        <fullName evidence="1">Uncharacterized protein</fullName>
    </submittedName>
</protein>
<gene>
    <name evidence="1" type="ORF">AVDCRST_MAG94-5029</name>
</gene>